<dbReference type="PANTHER" id="PTHR43941">
    <property type="entry name" value="STRUCTURAL MAINTENANCE OF CHROMOSOMES PROTEIN 2"/>
    <property type="match status" value="1"/>
</dbReference>
<dbReference type="GO" id="GO:0005737">
    <property type="term" value="C:cytoplasm"/>
    <property type="evidence" value="ECO:0007669"/>
    <property type="project" value="UniProtKB-SubCell"/>
</dbReference>
<feature type="domain" description="Centrosomin N-terminal motif 1" evidence="5">
    <location>
        <begin position="60"/>
        <end position="131"/>
    </location>
</feature>
<organism evidence="6">
    <name type="scientific">Amphimedon queenslandica</name>
    <name type="common">Sponge</name>
    <dbReference type="NCBI Taxonomy" id="400682"/>
    <lineage>
        <taxon>Eukaryota</taxon>
        <taxon>Metazoa</taxon>
        <taxon>Porifera</taxon>
        <taxon>Demospongiae</taxon>
        <taxon>Heteroscleromorpha</taxon>
        <taxon>Haplosclerida</taxon>
        <taxon>Niphatidae</taxon>
        <taxon>Amphimedon</taxon>
    </lineage>
</organism>
<feature type="region of interest" description="Disordered" evidence="4">
    <location>
        <begin position="1226"/>
        <end position="1280"/>
    </location>
</feature>
<evidence type="ECO:0000256" key="3">
    <source>
        <dbReference type="SAM" id="Coils"/>
    </source>
</evidence>
<feature type="region of interest" description="Disordered" evidence="4">
    <location>
        <begin position="330"/>
        <end position="355"/>
    </location>
</feature>
<reference evidence="7" key="1">
    <citation type="journal article" date="2010" name="Nature">
        <title>The Amphimedon queenslandica genome and the evolution of animal complexity.</title>
        <authorList>
            <person name="Srivastava M."/>
            <person name="Simakov O."/>
            <person name="Chapman J."/>
            <person name="Fahey B."/>
            <person name="Gauthier M.E."/>
            <person name="Mitros T."/>
            <person name="Richards G.S."/>
            <person name="Conaco C."/>
            <person name="Dacre M."/>
            <person name="Hellsten U."/>
            <person name="Larroux C."/>
            <person name="Putnam N.H."/>
            <person name="Stanke M."/>
            <person name="Adamska M."/>
            <person name="Darling A."/>
            <person name="Degnan S.M."/>
            <person name="Oakley T.H."/>
            <person name="Plachetzki D.C."/>
            <person name="Zhai Y."/>
            <person name="Adamski M."/>
            <person name="Calcino A."/>
            <person name="Cummins S.F."/>
            <person name="Goodstein D.M."/>
            <person name="Harris C."/>
            <person name="Jackson D.J."/>
            <person name="Leys S.P."/>
            <person name="Shu S."/>
            <person name="Woodcroft B.J."/>
            <person name="Vervoort M."/>
            <person name="Kosik K.S."/>
            <person name="Manning G."/>
            <person name="Degnan B.M."/>
            <person name="Rokhsar D.S."/>
        </authorList>
    </citation>
    <scope>NUCLEOTIDE SEQUENCE [LARGE SCALE GENOMIC DNA]</scope>
</reference>
<evidence type="ECO:0000259" key="5">
    <source>
        <dbReference type="Pfam" id="PF07989"/>
    </source>
</evidence>
<comment type="subcellular location">
    <subcellularLocation>
        <location evidence="1">Cytoplasm</location>
    </subcellularLocation>
</comment>
<dbReference type="Gene3D" id="1.10.287.1490">
    <property type="match status" value="1"/>
</dbReference>
<keyword evidence="3" id="KW-0175">Coiled coil</keyword>
<feature type="region of interest" description="Disordered" evidence="4">
    <location>
        <begin position="925"/>
        <end position="952"/>
    </location>
</feature>
<dbReference type="InterPro" id="IPR012943">
    <property type="entry name" value="Cnn_1N"/>
</dbReference>
<gene>
    <name evidence="6" type="primary">100637372</name>
</gene>
<evidence type="ECO:0000256" key="2">
    <source>
        <dbReference type="ARBA" id="ARBA00022490"/>
    </source>
</evidence>
<dbReference type="Gene3D" id="1.20.5.490">
    <property type="entry name" value="Single helix bin"/>
    <property type="match status" value="1"/>
</dbReference>
<feature type="region of interest" description="Disordered" evidence="4">
    <location>
        <begin position="719"/>
        <end position="750"/>
    </location>
</feature>
<evidence type="ECO:0000256" key="4">
    <source>
        <dbReference type="SAM" id="MobiDB-lite"/>
    </source>
</evidence>
<dbReference type="PANTHER" id="PTHR43941:SF1">
    <property type="entry name" value="STRUCTURAL MAINTENANCE OF CHROMOSOMES PROTEIN 2"/>
    <property type="match status" value="1"/>
</dbReference>
<feature type="region of interest" description="Disordered" evidence="4">
    <location>
        <begin position="1"/>
        <end position="61"/>
    </location>
</feature>
<proteinExistence type="predicted"/>
<feature type="compositionally biased region" description="Basic and acidic residues" evidence="4">
    <location>
        <begin position="17"/>
        <end position="28"/>
    </location>
</feature>
<dbReference type="GO" id="GO:0005815">
    <property type="term" value="C:microtubule organizing center"/>
    <property type="evidence" value="ECO:0007669"/>
    <property type="project" value="InterPro"/>
</dbReference>
<feature type="compositionally biased region" description="Polar residues" evidence="4">
    <location>
        <begin position="729"/>
        <end position="750"/>
    </location>
</feature>
<dbReference type="OrthoDB" id="10255000at2759"/>
<feature type="compositionally biased region" description="Gly residues" evidence="4">
    <location>
        <begin position="1347"/>
        <end position="1357"/>
    </location>
</feature>
<dbReference type="KEGG" id="aqu:100637372"/>
<dbReference type="Proteomes" id="UP000007879">
    <property type="component" value="Unassembled WGS sequence"/>
</dbReference>
<dbReference type="InParanoid" id="A0A1X7VB00"/>
<accession>A0A1X7VB00</accession>
<evidence type="ECO:0000313" key="6">
    <source>
        <dbReference type="EnsemblMetazoa" id="Aqu2.1.37201_001"/>
    </source>
</evidence>
<evidence type="ECO:0000313" key="7">
    <source>
        <dbReference type="Proteomes" id="UP000007879"/>
    </source>
</evidence>
<feature type="region of interest" description="Disordered" evidence="4">
    <location>
        <begin position="1342"/>
        <end position="1366"/>
    </location>
</feature>
<dbReference type="EnsemblMetazoa" id="XM_019994224.1">
    <property type="protein sequence ID" value="XP_019849783.1"/>
    <property type="gene ID" value="LOC100637372"/>
</dbReference>
<evidence type="ECO:0000256" key="1">
    <source>
        <dbReference type="ARBA" id="ARBA00004496"/>
    </source>
</evidence>
<reference evidence="6" key="2">
    <citation type="submission" date="2017-05" db="UniProtKB">
        <authorList>
            <consortium name="EnsemblMetazoa"/>
        </authorList>
    </citation>
    <scope>IDENTIFICATION</scope>
</reference>
<feature type="compositionally biased region" description="Polar residues" evidence="4">
    <location>
        <begin position="1260"/>
        <end position="1278"/>
    </location>
</feature>
<sequence>MVEEEEDHNSTLNGGEEFSHSSEERLEYDLTSSISSEIETPGTRPTLTSAGRISPHRVRSLRDQESQLQELKKENFGLKLRIYHLEEALRKRHGDTNEDWEMNIQLNVQVDEMKQEMADRESLLTDAKNAIDALDRKVKELENELLMANKSLAQVHQLQDTIRQLQQEAREYQLSLNEAQRRAAEEKERGDNLENELIELREQLKNMQPQVPLKTTANVKVQTIEPVNEELKALEEELKKIKNELDESREACDVKDKKIQELEMEVLRVSNRMAAMATDHAQQMQTLTDEIHQLKIRLDEKNDLLQKRDNEIIELNRQLRELQRQLREEADTNNHLKNKLTVAEEENQEKERENEDLRRKLRNLKDELEDLRSKIAGLERVIREKDEEIENLKRQLRHRDTEIEGLKASLSQLRAELAEKNKSLSAARTAAHSTNISSQEISYQVTELRSEIERLEEKLRQETHLKEKAEADLLGRDELIIQLRQNLKTAQARLNDLENRLLEATTAHAAEKGILEATIEDLNKQLEQKEAGMRSLRSDIAQLRGENDALRKELDRLRGEVIRLQSIIDQLEQKIKEKDLLLEHSQATISSLQRVLDELSNDRNKGNVSSAEMARLQSLLQAQEQALNSKEQEINNLKQAIETKDEIIQELKIHLGKAQTEKQKLEEVIIQLTQEKEELKARLAELEDNSINNLASAKRVMEELQEQVHRLEAQIKEMSQSPHKVAVSVETTPKTTPTKDQGGSPGSSSTTMIFSGMSEKLLLLILQKLDELSREILTGRTEGTIANSSLASKLDELSKLQKQLKSLLKKRREGGGEDEVDIGIKRTELEELQETSERIITELERERERVLAEGEEKETLLTMLRSELAETKRQLLESQLANGRMDEDLRRLREEIRRLRSQLDDEEGKSRKLRIELMESRLSSLRNPPTVHNEGVGSVTSLPDLNRDGRGQERWTTSSFTLGGEQPDLSELIEKHREVTRLNKELQKKCEERLRTSSGGRERGGGTTSDRERSYWESRIREAESKGRREKREQEKLFNARTRLLEEKLIESEKRRQILEEQLESAVQKEEEIESLVTSLQTADEKKRLLEIKLEEILTEKNNKISELEQRIIELQENQGMYSPVTDGELRNLRKSISSLRKEKSLLISQLTSCREQVISLQSEIEQLQRVRDSTGGSPAYRRSLSIESLLEQIKQLRRQLEQSLDNNSSLHDILLNASQVLDSSQHTRASTGGVGGATGLSPCSSPPLGHTPFVPGAASTANPGRSRTRVTVETSSHQLEERIRRALNSPNCGSMDKGFLNELLLYLQQQRRQLDDSQRLLNELQQQQEGIPSVSHITLSSHYQENGGGGGAGGGADDVDGSRVSSRASSIDLSLINEQLQRTHEAIKESKKFLKNQRSNKL</sequence>
<dbReference type="EnsemblMetazoa" id="Aqu2.1.37201_001">
    <property type="protein sequence ID" value="Aqu2.1.37201_001"/>
    <property type="gene ID" value="Aqu2.1.37201"/>
</dbReference>
<keyword evidence="2" id="KW-0963">Cytoplasm</keyword>
<dbReference type="Gene3D" id="1.20.5.170">
    <property type="match status" value="1"/>
</dbReference>
<feature type="coiled-coil region" evidence="3">
    <location>
        <begin position="790"/>
        <end position="916"/>
    </location>
</feature>
<protein>
    <recommendedName>
        <fullName evidence="5">Centrosomin N-terminal motif 1 domain-containing protein</fullName>
    </recommendedName>
</protein>
<feature type="compositionally biased region" description="Polar residues" evidence="4">
    <location>
        <begin position="30"/>
        <end position="51"/>
    </location>
</feature>
<dbReference type="Pfam" id="PF07989">
    <property type="entry name" value="Cnn_1N"/>
    <property type="match status" value="1"/>
</dbReference>
<feature type="coiled-coil region" evidence="3">
    <location>
        <begin position="1042"/>
        <end position="1214"/>
    </location>
</feature>
<name>A0A1X7VB00_AMPQE</name>
<keyword evidence="7" id="KW-1185">Reference proteome</keyword>
<feature type="region of interest" description="Disordered" evidence="4">
    <location>
        <begin position="990"/>
        <end position="1015"/>
    </location>
</feature>